<evidence type="ECO:0000256" key="1">
    <source>
        <dbReference type="ARBA" id="ARBA00004651"/>
    </source>
</evidence>
<evidence type="ECO:0000256" key="8">
    <source>
        <dbReference type="ARBA" id="ARBA00023136"/>
    </source>
</evidence>
<feature type="transmembrane region" description="Helical" evidence="11">
    <location>
        <begin position="352"/>
        <end position="372"/>
    </location>
</feature>
<feature type="transmembrane region" description="Helical" evidence="11">
    <location>
        <begin position="63"/>
        <end position="85"/>
    </location>
</feature>
<feature type="transmembrane region" description="Helical" evidence="11">
    <location>
        <begin position="307"/>
        <end position="340"/>
    </location>
</feature>
<dbReference type="PANTHER" id="PTHR32196:SF32">
    <property type="entry name" value="XYLOSE TRANSPORT SYSTEM PERMEASE PROTEIN XYLH"/>
    <property type="match status" value="1"/>
</dbReference>
<keyword evidence="4" id="KW-0997">Cell inner membrane</keyword>
<keyword evidence="7 11" id="KW-1133">Transmembrane helix</keyword>
<evidence type="ECO:0000256" key="7">
    <source>
        <dbReference type="ARBA" id="ARBA00022989"/>
    </source>
</evidence>
<keyword evidence="13" id="KW-1185">Reference proteome</keyword>
<evidence type="ECO:0000256" key="3">
    <source>
        <dbReference type="ARBA" id="ARBA00022475"/>
    </source>
</evidence>
<dbReference type="EMBL" id="JBHRXX010000002">
    <property type="protein sequence ID" value="MFC3683388.1"/>
    <property type="molecule type" value="Genomic_DNA"/>
</dbReference>
<name>A0ABV7W0Q8_9BURK</name>
<comment type="subcellular location">
    <subcellularLocation>
        <location evidence="1">Cell membrane</location>
        <topology evidence="1">Multi-pass membrane protein</topology>
    </subcellularLocation>
</comment>
<protein>
    <recommendedName>
        <fullName evidence="10">Xylose transport system permease protein XylH</fullName>
    </recommendedName>
</protein>
<gene>
    <name evidence="12" type="ORF">ACFOPI_07260</name>
</gene>
<dbReference type="Pfam" id="PF02653">
    <property type="entry name" value="BPD_transp_2"/>
    <property type="match status" value="1"/>
</dbReference>
<keyword evidence="3" id="KW-1003">Cell membrane</keyword>
<evidence type="ECO:0000256" key="9">
    <source>
        <dbReference type="ARBA" id="ARBA00035611"/>
    </source>
</evidence>
<evidence type="ECO:0000256" key="6">
    <source>
        <dbReference type="ARBA" id="ARBA00022692"/>
    </source>
</evidence>
<evidence type="ECO:0000256" key="11">
    <source>
        <dbReference type="SAM" id="Phobius"/>
    </source>
</evidence>
<dbReference type="Proteomes" id="UP001595729">
    <property type="component" value="Unassembled WGS sequence"/>
</dbReference>
<keyword evidence="2" id="KW-0813">Transport</keyword>
<evidence type="ECO:0000313" key="13">
    <source>
        <dbReference type="Proteomes" id="UP001595729"/>
    </source>
</evidence>
<evidence type="ECO:0000256" key="4">
    <source>
        <dbReference type="ARBA" id="ARBA00022519"/>
    </source>
</evidence>
<evidence type="ECO:0000256" key="2">
    <source>
        <dbReference type="ARBA" id="ARBA00022448"/>
    </source>
</evidence>
<dbReference type="CDD" id="cd06579">
    <property type="entry name" value="TM_PBP1_transp_AraH_like"/>
    <property type="match status" value="1"/>
</dbReference>
<dbReference type="InterPro" id="IPR001851">
    <property type="entry name" value="ABC_transp_permease"/>
</dbReference>
<feature type="transmembrane region" description="Helical" evidence="11">
    <location>
        <begin position="144"/>
        <end position="171"/>
    </location>
</feature>
<evidence type="ECO:0000313" key="12">
    <source>
        <dbReference type="EMBL" id="MFC3683388.1"/>
    </source>
</evidence>
<dbReference type="RefSeq" id="WP_382172495.1">
    <property type="nucleotide sequence ID" value="NZ_JBHRXX010000002.1"/>
</dbReference>
<feature type="transmembrane region" description="Helical" evidence="11">
    <location>
        <begin position="273"/>
        <end position="295"/>
    </location>
</feature>
<proteinExistence type="predicted"/>
<organism evidence="12 13">
    <name type="scientific">Hydrogenophaga luteola</name>
    <dbReference type="NCBI Taxonomy" id="1591122"/>
    <lineage>
        <taxon>Bacteria</taxon>
        <taxon>Pseudomonadati</taxon>
        <taxon>Pseudomonadota</taxon>
        <taxon>Betaproteobacteria</taxon>
        <taxon>Burkholderiales</taxon>
        <taxon>Comamonadaceae</taxon>
        <taxon>Hydrogenophaga</taxon>
    </lineage>
</organism>
<comment type="function">
    <text evidence="9">Part of the binding-protein-dependent transport system for D-xylose. Probably responsible for the translocation of the substrate across the membrane.</text>
</comment>
<evidence type="ECO:0000256" key="10">
    <source>
        <dbReference type="ARBA" id="ARBA00035686"/>
    </source>
</evidence>
<feature type="transmembrane region" description="Helical" evidence="11">
    <location>
        <begin position="191"/>
        <end position="213"/>
    </location>
</feature>
<feature type="transmembrane region" description="Helical" evidence="11">
    <location>
        <begin position="220"/>
        <end position="243"/>
    </location>
</feature>
<keyword evidence="5" id="KW-0762">Sugar transport</keyword>
<comment type="caution">
    <text evidence="12">The sequence shown here is derived from an EMBL/GenBank/DDBJ whole genome shotgun (WGS) entry which is preliminary data.</text>
</comment>
<dbReference type="PANTHER" id="PTHR32196">
    <property type="entry name" value="ABC TRANSPORTER PERMEASE PROTEIN YPHD-RELATED-RELATED"/>
    <property type="match status" value="1"/>
</dbReference>
<keyword evidence="8 11" id="KW-0472">Membrane</keyword>
<feature type="transmembrane region" description="Helical" evidence="11">
    <location>
        <begin position="34"/>
        <end position="51"/>
    </location>
</feature>
<reference evidence="13" key="1">
    <citation type="journal article" date="2019" name="Int. J. Syst. Evol. Microbiol.">
        <title>The Global Catalogue of Microorganisms (GCM) 10K type strain sequencing project: providing services to taxonomists for standard genome sequencing and annotation.</title>
        <authorList>
            <consortium name="The Broad Institute Genomics Platform"/>
            <consortium name="The Broad Institute Genome Sequencing Center for Infectious Disease"/>
            <person name="Wu L."/>
            <person name="Ma J."/>
        </authorList>
    </citation>
    <scope>NUCLEOTIDE SEQUENCE [LARGE SCALE GENOMIC DNA]</scope>
    <source>
        <strain evidence="13">KCTC 42501</strain>
    </source>
</reference>
<accession>A0ABV7W0Q8</accession>
<evidence type="ECO:0000256" key="5">
    <source>
        <dbReference type="ARBA" id="ARBA00022597"/>
    </source>
</evidence>
<feature type="transmembrane region" description="Helical" evidence="11">
    <location>
        <begin position="118"/>
        <end position="137"/>
    </location>
</feature>
<keyword evidence="6 11" id="KW-0812">Transmembrane</keyword>
<feature type="transmembrane region" description="Helical" evidence="11">
    <location>
        <begin position="92"/>
        <end position="112"/>
    </location>
</feature>
<sequence length="381" mass="39460">MASANLSGAPANLPGDERVRNVGTVRKLLARPEFGAIAGTLLVVAIFLLAAGDSGMFSAEGTVNWGTVAGFLGIIAVGAALLMIAGEFDLSVGSMIGFAGMMVAIPILEWGWAPSAAVVFAFACALALGWLNGWLVIKTGLPSFIVTLAFFFILRGLSLAVAVLLTGKTILSSSGDIVLQEAMLADPVVSALFHGHVLTGLFDSLAAAGWMAARDDGTALAIGVPKVVVWWFLLTAAGAFVLARTRAGNWIFAVGGDANAAKNVGIPVARVKIGLFMFTAFCATLFAVLQVADAGSAAADRGLQKEFEAIIAAVIGGCLLTGGYGSVIGAAFGALIFGMVQIGIGYTSIDNNWYRVFLGVMLLAAVLFNNYIRRRFAMGRL</sequence>